<keyword evidence="3" id="KW-1185">Reference proteome</keyword>
<reference evidence="2 3" key="1">
    <citation type="submission" date="2020-06" db="EMBL/GenBank/DDBJ databases">
        <title>Schlegella sp. ID0723 isolated from air conditioner.</title>
        <authorList>
            <person name="Kim D.Y."/>
            <person name="Kim D.-U."/>
        </authorList>
    </citation>
    <scope>NUCLEOTIDE SEQUENCE [LARGE SCALE GENOMIC DNA]</scope>
    <source>
        <strain evidence="2 3">ID0723</strain>
    </source>
</reference>
<proteinExistence type="predicted"/>
<dbReference type="InterPro" id="IPR036182">
    <property type="entry name" value="PCuAC_sf"/>
</dbReference>
<dbReference type="PANTHER" id="PTHR36302">
    <property type="entry name" value="BLR7088 PROTEIN"/>
    <property type="match status" value="1"/>
</dbReference>
<dbReference type="PANTHER" id="PTHR36302:SF1">
    <property type="entry name" value="COPPER CHAPERONE PCU(A)C"/>
    <property type="match status" value="1"/>
</dbReference>
<dbReference type="Pfam" id="PF04314">
    <property type="entry name" value="PCuAC"/>
    <property type="match status" value="1"/>
</dbReference>
<evidence type="ECO:0000256" key="1">
    <source>
        <dbReference type="SAM" id="SignalP"/>
    </source>
</evidence>
<dbReference type="AlphaFoldDB" id="A0A7Y6NSE3"/>
<accession>A0A7Y6NSE3</accession>
<gene>
    <name evidence="2" type="ORF">HQN59_22210</name>
</gene>
<dbReference type="Gene3D" id="2.60.40.1890">
    <property type="entry name" value="PCu(A)C copper chaperone"/>
    <property type="match status" value="1"/>
</dbReference>
<protein>
    <submittedName>
        <fullName evidence="2">Copper chaperone PCu(A)C</fullName>
    </submittedName>
</protein>
<dbReference type="SUPFAM" id="SSF110087">
    <property type="entry name" value="DR1885-like metal-binding protein"/>
    <property type="match status" value="1"/>
</dbReference>
<evidence type="ECO:0000313" key="2">
    <source>
        <dbReference type="EMBL" id="NUZ08468.1"/>
    </source>
</evidence>
<keyword evidence="1" id="KW-0732">Signal</keyword>
<feature type="chain" id="PRO_5030916872" evidence="1">
    <location>
        <begin position="46"/>
        <end position="175"/>
    </location>
</feature>
<name>A0A7Y6NSE3_9BURK</name>
<dbReference type="InterPro" id="IPR007410">
    <property type="entry name" value="LpqE-like"/>
</dbReference>
<feature type="signal peptide" evidence="1">
    <location>
        <begin position="1"/>
        <end position="45"/>
    </location>
</feature>
<dbReference type="EMBL" id="JABWMJ010000013">
    <property type="protein sequence ID" value="NUZ08468.1"/>
    <property type="molecule type" value="Genomic_DNA"/>
</dbReference>
<sequence length="175" mass="18976">MQKLICRFISITSTVDKRMKARAQLKLRSTVLSAALFGLTSLALAAEDVTVTAAWARPTVRGQSVGGAYFDIRSERGATLTDLRSDAAASVQLHSMTRDGDIMRMRELATLPLPPGEVVHLAPSGTHAMLLDLRQPLRAGESIPLELTVADAQGRRRTLQVIVPIRTAAPVEHSR</sequence>
<dbReference type="Proteomes" id="UP000529637">
    <property type="component" value="Unassembled WGS sequence"/>
</dbReference>
<dbReference type="InterPro" id="IPR058248">
    <property type="entry name" value="Lxx211020-like"/>
</dbReference>
<dbReference type="RefSeq" id="WP_176071298.1">
    <property type="nucleotide sequence ID" value="NZ_JABWMJ010000013.1"/>
</dbReference>
<evidence type="ECO:0000313" key="3">
    <source>
        <dbReference type="Proteomes" id="UP000529637"/>
    </source>
</evidence>
<comment type="caution">
    <text evidence="2">The sequence shown here is derived from an EMBL/GenBank/DDBJ whole genome shotgun (WGS) entry which is preliminary data.</text>
</comment>
<organism evidence="2 3">
    <name type="scientific">Piscinibacter koreensis</name>
    <dbReference type="NCBI Taxonomy" id="2742824"/>
    <lineage>
        <taxon>Bacteria</taxon>
        <taxon>Pseudomonadati</taxon>
        <taxon>Pseudomonadota</taxon>
        <taxon>Betaproteobacteria</taxon>
        <taxon>Burkholderiales</taxon>
        <taxon>Sphaerotilaceae</taxon>
        <taxon>Piscinibacter</taxon>
    </lineage>
</organism>